<dbReference type="InterPro" id="IPR019417">
    <property type="entry name" value="DUF2415"/>
</dbReference>
<accession>A0A074RK27</accession>
<gene>
    <name evidence="3" type="ORF">V565_247800</name>
</gene>
<sequence length="389" mass="42385">MGWSMDGSEAIRTRRVEVRGAGYHDLTSINNHALVLADEDVDGGICGQGKREPEQSRIIVSNNDEFVRVFDVDTRESASSKEWGMMELIGSVKLGTPANHVSVSPDGRTMLAVGDTILDSKYSTSTHEVALSTLSASGLIQVRNPCFLRAPNFTSFHHLGGTEPNFTSARSASGLQFAVASQDVWDVRSSCPLASWRIPQRSGYRPHATDSQPSTSPSSSPYLGAPRPYDSRFAGAYMNTEQFLWDPSTPGPGHGIRSLRFTPAGGNREMLVFTEHTSHVHVIDSQTFSEHQILNVPSAPRDGPASPLRDPVGLPPIADCGYASAGMSLGGGYYMPGKGRDARGEREVDLTGLTFDRTGRWMYVGTERTVVEFEMVPRRGRTYDAAEWA</sequence>
<proteinExistence type="predicted"/>
<name>A0A074RK27_9AGAM</name>
<dbReference type="InterPro" id="IPR011047">
    <property type="entry name" value="Quinoprotein_ADH-like_sf"/>
</dbReference>
<dbReference type="InterPro" id="IPR015943">
    <property type="entry name" value="WD40/YVTN_repeat-like_dom_sf"/>
</dbReference>
<dbReference type="PANTHER" id="PTHR43991:SF9">
    <property type="entry name" value="DUF2415 DOMAIN-CONTAINING PROTEIN"/>
    <property type="match status" value="1"/>
</dbReference>
<dbReference type="HOGENOM" id="CLU_710089_0_0_1"/>
<feature type="region of interest" description="Disordered" evidence="1">
    <location>
        <begin position="202"/>
        <end position="225"/>
    </location>
</feature>
<dbReference type="Pfam" id="PF10313">
    <property type="entry name" value="DUF2415"/>
    <property type="match status" value="1"/>
</dbReference>
<dbReference type="STRING" id="1423351.A0A074RK27"/>
<dbReference type="Proteomes" id="UP000027456">
    <property type="component" value="Unassembled WGS sequence"/>
</dbReference>
<dbReference type="OrthoDB" id="64353at2759"/>
<dbReference type="SUPFAM" id="SSF50998">
    <property type="entry name" value="Quinoprotein alcohol dehydrogenase-like"/>
    <property type="match status" value="1"/>
</dbReference>
<dbReference type="EMBL" id="AZST01001558">
    <property type="protein sequence ID" value="KEP45710.1"/>
    <property type="molecule type" value="Genomic_DNA"/>
</dbReference>
<evidence type="ECO:0000256" key="1">
    <source>
        <dbReference type="SAM" id="MobiDB-lite"/>
    </source>
</evidence>
<organism evidence="3 4">
    <name type="scientific">Rhizoctonia solani 123E</name>
    <dbReference type="NCBI Taxonomy" id="1423351"/>
    <lineage>
        <taxon>Eukaryota</taxon>
        <taxon>Fungi</taxon>
        <taxon>Dikarya</taxon>
        <taxon>Basidiomycota</taxon>
        <taxon>Agaricomycotina</taxon>
        <taxon>Agaricomycetes</taxon>
        <taxon>Cantharellales</taxon>
        <taxon>Ceratobasidiaceae</taxon>
        <taxon>Rhizoctonia</taxon>
    </lineage>
</organism>
<protein>
    <submittedName>
        <fullName evidence="3">Putative WD40 domain protein</fullName>
    </submittedName>
</protein>
<comment type="caution">
    <text evidence="3">The sequence shown here is derived from an EMBL/GenBank/DDBJ whole genome shotgun (WGS) entry which is preliminary data.</text>
</comment>
<dbReference type="AlphaFoldDB" id="A0A074RK27"/>
<dbReference type="Gene3D" id="2.130.10.10">
    <property type="entry name" value="YVTN repeat-like/Quinoprotein amine dehydrogenase"/>
    <property type="match status" value="1"/>
</dbReference>
<dbReference type="PANTHER" id="PTHR43991">
    <property type="entry name" value="WD REPEAT PROTEIN (AFU_ORTHOLOGUE AFUA_8G05640)-RELATED"/>
    <property type="match status" value="1"/>
</dbReference>
<evidence type="ECO:0000313" key="3">
    <source>
        <dbReference type="EMBL" id="KEP45710.1"/>
    </source>
</evidence>
<keyword evidence="4" id="KW-1185">Reference proteome</keyword>
<evidence type="ECO:0000259" key="2">
    <source>
        <dbReference type="Pfam" id="PF10313"/>
    </source>
</evidence>
<feature type="domain" description="DUF2415" evidence="2">
    <location>
        <begin position="256"/>
        <end position="294"/>
    </location>
</feature>
<evidence type="ECO:0000313" key="4">
    <source>
        <dbReference type="Proteomes" id="UP000027456"/>
    </source>
</evidence>
<feature type="compositionally biased region" description="Low complexity" evidence="1">
    <location>
        <begin position="211"/>
        <end position="221"/>
    </location>
</feature>
<reference evidence="3 4" key="1">
    <citation type="submission" date="2013-12" db="EMBL/GenBank/DDBJ databases">
        <authorList>
            <person name="Cubeta M."/>
            <person name="Pakala S."/>
            <person name="Fedorova N."/>
            <person name="Thomas E."/>
            <person name="Dean R."/>
            <person name="Jabaji S."/>
            <person name="Neate S."/>
            <person name="Toda T."/>
            <person name="Tavantzis S."/>
            <person name="Vilgalys R."/>
            <person name="Bharathan N."/>
            <person name="Pakala S."/>
            <person name="Losada L.S."/>
            <person name="Zafar N."/>
            <person name="Nierman W."/>
        </authorList>
    </citation>
    <scope>NUCLEOTIDE SEQUENCE [LARGE SCALE GENOMIC DNA]</scope>
    <source>
        <strain evidence="3 4">123E</strain>
    </source>
</reference>